<dbReference type="Proteomes" id="UP001057402">
    <property type="component" value="Chromosome 5"/>
</dbReference>
<accession>A0ACB9QXZ7</accession>
<dbReference type="EMBL" id="CM042884">
    <property type="protein sequence ID" value="KAI4368632.1"/>
    <property type="molecule type" value="Genomic_DNA"/>
</dbReference>
<protein>
    <submittedName>
        <fullName evidence="1">Uncharacterized protein</fullName>
    </submittedName>
</protein>
<evidence type="ECO:0000313" key="1">
    <source>
        <dbReference type="EMBL" id="KAI4368632.1"/>
    </source>
</evidence>
<evidence type="ECO:0000313" key="2">
    <source>
        <dbReference type="Proteomes" id="UP001057402"/>
    </source>
</evidence>
<comment type="caution">
    <text evidence="1">The sequence shown here is derived from an EMBL/GenBank/DDBJ whole genome shotgun (WGS) entry which is preliminary data.</text>
</comment>
<reference evidence="2" key="1">
    <citation type="journal article" date="2023" name="Front. Plant Sci.">
        <title>Chromosomal-level genome assembly of Melastoma candidum provides insights into trichome evolution.</title>
        <authorList>
            <person name="Zhong Y."/>
            <person name="Wu W."/>
            <person name="Sun C."/>
            <person name="Zou P."/>
            <person name="Liu Y."/>
            <person name="Dai S."/>
            <person name="Zhou R."/>
        </authorList>
    </citation>
    <scope>NUCLEOTIDE SEQUENCE [LARGE SCALE GENOMIC DNA]</scope>
</reference>
<name>A0ACB9QXZ7_9MYRT</name>
<gene>
    <name evidence="1" type="ORF">MLD38_017168</name>
</gene>
<keyword evidence="2" id="KW-1185">Reference proteome</keyword>
<sequence length="247" mass="27777">MLIDEVSSYWKNNMQMTAVAIDRLMGYRLISNFAILRWVFSPENVERFHTSDRPWEILGNAISKTFNRIADLRKEITSLKSGIILAEESAVKAQAELETAESKLALLRQALNENEVLFLNLYGNFSSVLKDKLPEPSKAQTLRDLKSNHADEMAVDAEEPSSMEMDDQDGGPKKRLSNGETNGATYNVGENEQWCLSTLGHLKAFSRQCASEIWPHVERLDAEVPTEDVHPLVRKAVYSGLRTSGGY</sequence>
<organism evidence="1 2">
    <name type="scientific">Melastoma candidum</name>
    <dbReference type="NCBI Taxonomy" id="119954"/>
    <lineage>
        <taxon>Eukaryota</taxon>
        <taxon>Viridiplantae</taxon>
        <taxon>Streptophyta</taxon>
        <taxon>Embryophyta</taxon>
        <taxon>Tracheophyta</taxon>
        <taxon>Spermatophyta</taxon>
        <taxon>Magnoliopsida</taxon>
        <taxon>eudicotyledons</taxon>
        <taxon>Gunneridae</taxon>
        <taxon>Pentapetalae</taxon>
        <taxon>rosids</taxon>
        <taxon>malvids</taxon>
        <taxon>Myrtales</taxon>
        <taxon>Melastomataceae</taxon>
        <taxon>Melastomatoideae</taxon>
        <taxon>Melastomateae</taxon>
        <taxon>Melastoma</taxon>
    </lineage>
</organism>
<proteinExistence type="predicted"/>